<proteinExistence type="predicted"/>
<organism evidence="1 2">
    <name type="scientific">Idiomarina baltica</name>
    <dbReference type="NCBI Taxonomy" id="190892"/>
    <lineage>
        <taxon>Bacteria</taxon>
        <taxon>Pseudomonadati</taxon>
        <taxon>Pseudomonadota</taxon>
        <taxon>Gammaproteobacteria</taxon>
        <taxon>Alteromonadales</taxon>
        <taxon>Idiomarinaceae</taxon>
        <taxon>Idiomarina</taxon>
    </lineage>
</organism>
<evidence type="ECO:0000313" key="1">
    <source>
        <dbReference type="EMBL" id="HAR55551.1"/>
    </source>
</evidence>
<evidence type="ECO:0000313" key="2">
    <source>
        <dbReference type="Proteomes" id="UP000262878"/>
    </source>
</evidence>
<dbReference type="EMBL" id="DMUP01000042">
    <property type="protein sequence ID" value="HAR55551.1"/>
    <property type="molecule type" value="Genomic_DNA"/>
</dbReference>
<gene>
    <name evidence="1" type="ORF">DCR58_02060</name>
</gene>
<accession>A0A348WLY9</accession>
<dbReference type="Proteomes" id="UP000262878">
    <property type="component" value="Unassembled WGS sequence"/>
</dbReference>
<reference evidence="1 2" key="1">
    <citation type="journal article" date="2018" name="Nat. Biotechnol.">
        <title>A standardized bacterial taxonomy based on genome phylogeny substantially revises the tree of life.</title>
        <authorList>
            <person name="Parks D.H."/>
            <person name="Chuvochina M."/>
            <person name="Waite D.W."/>
            <person name="Rinke C."/>
            <person name="Skarshewski A."/>
            <person name="Chaumeil P.A."/>
            <person name="Hugenholtz P."/>
        </authorList>
    </citation>
    <scope>NUCLEOTIDE SEQUENCE [LARGE SCALE GENOMIC DNA]</scope>
    <source>
        <strain evidence="1">UBA9360</strain>
    </source>
</reference>
<name>A0A348WLY9_9GAMM</name>
<sequence>MRISKTQKDVLLVLYHILSKGVLRPIPSADLLAMINSSRDKALAASNFRVSCHTLADNGLIQLTRGSGLQLQWQLTQEGIKMTTPLYAAWINPLKT</sequence>
<protein>
    <submittedName>
        <fullName evidence="1">Chromosome segregation protein ParM</fullName>
    </submittedName>
</protein>
<comment type="caution">
    <text evidence="1">The sequence shown here is derived from an EMBL/GenBank/DDBJ whole genome shotgun (WGS) entry which is preliminary data.</text>
</comment>
<dbReference type="AlphaFoldDB" id="A0A348WLY9"/>